<reference evidence="2" key="1">
    <citation type="submission" date="2018-05" db="EMBL/GenBank/DDBJ databases">
        <authorList>
            <person name="Lanie J.A."/>
            <person name="Ng W.-L."/>
            <person name="Kazmierczak K.M."/>
            <person name="Andrzejewski T.M."/>
            <person name="Davidsen T.M."/>
            <person name="Wayne K.J."/>
            <person name="Tettelin H."/>
            <person name="Glass J.I."/>
            <person name="Rusch D."/>
            <person name="Podicherti R."/>
            <person name="Tsui H.-C.T."/>
            <person name="Winkler M.E."/>
        </authorList>
    </citation>
    <scope>NUCLEOTIDE SEQUENCE</scope>
</reference>
<dbReference type="AlphaFoldDB" id="A0A381Q0B1"/>
<feature type="compositionally biased region" description="Polar residues" evidence="1">
    <location>
        <begin position="7"/>
        <end position="27"/>
    </location>
</feature>
<dbReference type="EMBL" id="UINC01001157">
    <property type="protein sequence ID" value="SUZ72746.1"/>
    <property type="molecule type" value="Genomic_DNA"/>
</dbReference>
<organism evidence="2">
    <name type="scientific">marine metagenome</name>
    <dbReference type="NCBI Taxonomy" id="408172"/>
    <lineage>
        <taxon>unclassified sequences</taxon>
        <taxon>metagenomes</taxon>
        <taxon>ecological metagenomes</taxon>
    </lineage>
</organism>
<accession>A0A381Q0B1</accession>
<name>A0A381Q0B1_9ZZZZ</name>
<protein>
    <submittedName>
        <fullName evidence="2">Uncharacterized protein</fullName>
    </submittedName>
</protein>
<feature type="region of interest" description="Disordered" evidence="1">
    <location>
        <begin position="1"/>
        <end position="40"/>
    </location>
</feature>
<sequence>MADLPWQRTSTEPASRVTNGKVSSRQVVDSHLDRIGEVNG</sequence>
<proteinExistence type="predicted"/>
<gene>
    <name evidence="2" type="ORF">METZ01_LOCUS25600</name>
</gene>
<evidence type="ECO:0000256" key="1">
    <source>
        <dbReference type="SAM" id="MobiDB-lite"/>
    </source>
</evidence>
<evidence type="ECO:0000313" key="2">
    <source>
        <dbReference type="EMBL" id="SUZ72746.1"/>
    </source>
</evidence>
<feature type="compositionally biased region" description="Basic and acidic residues" evidence="1">
    <location>
        <begin position="28"/>
        <end position="40"/>
    </location>
</feature>